<name>F7QZK5_9LACO</name>
<protein>
    <submittedName>
        <fullName evidence="1">Uncharacterized protein</fullName>
    </submittedName>
</protein>
<proteinExistence type="predicted"/>
<sequence length="64" mass="7259">MLDYKHLEPSGQKETARRHVFDANTSTNFSAKCRDESLICFLNSGCATAFFKKSAFVFGIRMPH</sequence>
<reference evidence="1 2" key="1">
    <citation type="journal article" date="2011" name="J. Bacteriol.">
        <title>Genome Sequence of Lactobacillus ruminis SPM0211, Isolated from a Fecal Sample from a Healthy Korean.</title>
        <authorList>
            <person name="Lee S."/>
            <person name="Cho Y.J."/>
            <person name="Lee A.H."/>
            <person name="Chun J."/>
            <person name="Ha N.J."/>
            <person name="Ko G."/>
        </authorList>
    </citation>
    <scope>NUCLEOTIDE SEQUENCE [LARGE SCALE GENOMIC DNA]</scope>
    <source>
        <strain evidence="1 2">SPM0211</strain>
    </source>
</reference>
<dbReference type="EMBL" id="AFOJ01000003">
    <property type="protein sequence ID" value="EGM52926.1"/>
    <property type="molecule type" value="Genomic_DNA"/>
</dbReference>
<evidence type="ECO:0000313" key="2">
    <source>
        <dbReference type="Proteomes" id="UP000002971"/>
    </source>
</evidence>
<organism evidence="1 2">
    <name type="scientific">Ligilactobacillus ruminis SPM0211</name>
    <dbReference type="NCBI Taxonomy" id="1040964"/>
    <lineage>
        <taxon>Bacteria</taxon>
        <taxon>Bacillati</taxon>
        <taxon>Bacillota</taxon>
        <taxon>Bacilli</taxon>
        <taxon>Lactobacillales</taxon>
        <taxon>Lactobacillaceae</taxon>
        <taxon>Ligilactobacillus</taxon>
    </lineage>
</organism>
<dbReference type="AlphaFoldDB" id="F7QZK5"/>
<evidence type="ECO:0000313" key="1">
    <source>
        <dbReference type="EMBL" id="EGM52926.1"/>
    </source>
</evidence>
<gene>
    <name evidence="1" type="ORF">LRU_00861</name>
</gene>
<accession>F7QZK5</accession>
<comment type="caution">
    <text evidence="1">The sequence shown here is derived from an EMBL/GenBank/DDBJ whole genome shotgun (WGS) entry which is preliminary data.</text>
</comment>
<dbReference type="Proteomes" id="UP000002971">
    <property type="component" value="Unassembled WGS sequence"/>
</dbReference>